<dbReference type="PANTHER" id="PTHR10963">
    <property type="entry name" value="GLYCOSYL HYDROLASE-RELATED"/>
    <property type="match status" value="1"/>
</dbReference>
<dbReference type="GO" id="GO:0005975">
    <property type="term" value="P:carbohydrate metabolic process"/>
    <property type="evidence" value="ECO:0007669"/>
    <property type="project" value="InterPro"/>
</dbReference>
<keyword evidence="5" id="KW-1185">Reference proteome</keyword>
<feature type="chain" id="PRO_5010731713" evidence="2">
    <location>
        <begin position="25"/>
        <end position="281"/>
    </location>
</feature>
<dbReference type="InterPro" id="IPR050546">
    <property type="entry name" value="Glycosyl_Hydrlase_16"/>
</dbReference>
<accession>A0A1W1UHF4</accession>
<gene>
    <name evidence="4" type="ORF">SAMN00790413_05559</name>
</gene>
<organism evidence="4 5">
    <name type="scientific">Deinococcus hopiensis KR-140</name>
    <dbReference type="NCBI Taxonomy" id="695939"/>
    <lineage>
        <taxon>Bacteria</taxon>
        <taxon>Thermotogati</taxon>
        <taxon>Deinococcota</taxon>
        <taxon>Deinococci</taxon>
        <taxon>Deinococcales</taxon>
        <taxon>Deinococcaceae</taxon>
        <taxon>Deinococcus</taxon>
    </lineage>
</organism>
<dbReference type="PROSITE" id="PS51762">
    <property type="entry name" value="GH16_2"/>
    <property type="match status" value="1"/>
</dbReference>
<keyword evidence="2" id="KW-0732">Signal</keyword>
<comment type="similarity">
    <text evidence="1">Belongs to the glycosyl hydrolase 16 family.</text>
</comment>
<dbReference type="GO" id="GO:0004553">
    <property type="term" value="F:hydrolase activity, hydrolyzing O-glycosyl compounds"/>
    <property type="evidence" value="ECO:0007669"/>
    <property type="project" value="InterPro"/>
</dbReference>
<name>A0A1W1UHF4_9DEIO</name>
<protein>
    <submittedName>
        <fullName evidence="4">Beta-glucanase, GH16 family</fullName>
    </submittedName>
</protein>
<dbReference type="Proteomes" id="UP000192582">
    <property type="component" value="Unassembled WGS sequence"/>
</dbReference>
<feature type="domain" description="GH16" evidence="3">
    <location>
        <begin position="24"/>
        <end position="281"/>
    </location>
</feature>
<dbReference type="InterPro" id="IPR000757">
    <property type="entry name" value="Beta-glucanase-like"/>
</dbReference>
<dbReference type="SUPFAM" id="SSF49899">
    <property type="entry name" value="Concanavalin A-like lectins/glucanases"/>
    <property type="match status" value="1"/>
</dbReference>
<dbReference type="RefSeq" id="WP_084045758.1">
    <property type="nucleotide sequence ID" value="NZ_FWWU01000004.1"/>
</dbReference>
<feature type="signal peptide" evidence="2">
    <location>
        <begin position="1"/>
        <end position="24"/>
    </location>
</feature>
<dbReference type="Gene3D" id="2.60.120.200">
    <property type="match status" value="1"/>
</dbReference>
<dbReference type="InterPro" id="IPR013320">
    <property type="entry name" value="ConA-like_dom_sf"/>
</dbReference>
<evidence type="ECO:0000256" key="2">
    <source>
        <dbReference type="SAM" id="SignalP"/>
    </source>
</evidence>
<evidence type="ECO:0000259" key="3">
    <source>
        <dbReference type="PROSITE" id="PS51762"/>
    </source>
</evidence>
<dbReference type="Pfam" id="PF00722">
    <property type="entry name" value="Glyco_hydro_16"/>
    <property type="match status" value="1"/>
</dbReference>
<evidence type="ECO:0000256" key="1">
    <source>
        <dbReference type="ARBA" id="ARBA00006865"/>
    </source>
</evidence>
<dbReference type="AlphaFoldDB" id="A0A1W1UHF4"/>
<evidence type="ECO:0000313" key="4">
    <source>
        <dbReference type="EMBL" id="SMB80536.1"/>
    </source>
</evidence>
<reference evidence="4 5" key="1">
    <citation type="submission" date="2017-04" db="EMBL/GenBank/DDBJ databases">
        <authorList>
            <person name="Afonso C.L."/>
            <person name="Miller P.J."/>
            <person name="Scott M.A."/>
            <person name="Spackman E."/>
            <person name="Goraichik I."/>
            <person name="Dimitrov K.M."/>
            <person name="Suarez D.L."/>
            <person name="Swayne D.E."/>
        </authorList>
    </citation>
    <scope>NUCLEOTIDE SEQUENCE [LARGE SCALE GENOMIC DNA]</scope>
    <source>
        <strain evidence="4 5">KR-140</strain>
    </source>
</reference>
<dbReference type="CDD" id="cd08023">
    <property type="entry name" value="GH16_laminarinase_like"/>
    <property type="match status" value="1"/>
</dbReference>
<dbReference type="EMBL" id="FWWU01000004">
    <property type="protein sequence ID" value="SMB80536.1"/>
    <property type="molecule type" value="Genomic_DNA"/>
</dbReference>
<proteinExistence type="inferred from homology"/>
<dbReference type="OrthoDB" id="9809583at2"/>
<dbReference type="PANTHER" id="PTHR10963:SF55">
    <property type="entry name" value="GLYCOSIDE HYDROLASE FAMILY 16 PROTEIN"/>
    <property type="match status" value="1"/>
</dbReference>
<sequence>MPRLPALPLSLAACLLICLSGVQAETSLPSSPEWTLVWSDEFTGRQGTPPNPKFWNHDVGNRDTGGWGNRELQFYTASPRNARLDGQGHLEIRAETAQAKLPCWNDQPCRYTSARLTTKGKVEFVHGKIEARIQVPAGQGLWPAFWSLGPGEWPDGGEIDIMEWVGHTPNLVYGTVHGPGYSDALGISRETDLGHPASGNYHTYTLIKRPDEIVWLLDGRPYQRVTPANLPAGTRWVFEQPFSLLLNLAVGGTWPGTPPATTVFPSSMLVDYVRIWREAGK</sequence>
<evidence type="ECO:0000313" key="5">
    <source>
        <dbReference type="Proteomes" id="UP000192582"/>
    </source>
</evidence>
<dbReference type="STRING" id="695939.SAMN00790413_05559"/>